<evidence type="ECO:0000313" key="2">
    <source>
        <dbReference type="Proteomes" id="UP000041254"/>
    </source>
</evidence>
<keyword evidence="2" id="KW-1185">Reference proteome</keyword>
<proteinExistence type="predicted"/>
<protein>
    <submittedName>
        <fullName evidence="1">Uncharacterized protein</fullName>
    </submittedName>
</protein>
<gene>
    <name evidence="1" type="ORF">Vbra_4436</name>
</gene>
<dbReference type="InParanoid" id="A0A0G4FH41"/>
<sequence>MQQQQPDQQQQHPIEYIFVGRRTFYLLSLDDILELRATRRWLRQLFKAPQLRQRLSHSLSTQAGLRRAADGQQLLTFDDQQMGVGGLLAALCVTEAGGWSEMREAVELAGQCGRCQLPVRLTAADLHQYPNKTAYLAAPRVLAQLKMVGPHIDFGNGVTFQLFQHDNTLRAIKDQDGFEIDIDPPLPANHPYQQHRQPHDPPVRSNIDYLLTEGWVQLAPLPWDSSSVSSFVKSIVINHFKKTHQASSTDRAIDRHVDSNRLLNLLTQCPHTPVEGCTTTTSARFAAGLSSRNLVLTNARHSFVAWITVMHDGNSHTVQVWVMTSESAVCGVGDAFKDRFPQTTRLARVVLGAVISAILFER</sequence>
<evidence type="ECO:0000313" key="1">
    <source>
        <dbReference type="EMBL" id="CEM12826.1"/>
    </source>
</evidence>
<dbReference type="AlphaFoldDB" id="A0A0G4FH41"/>
<accession>A0A0G4FH41</accession>
<organism evidence="1 2">
    <name type="scientific">Vitrella brassicaformis (strain CCMP3155)</name>
    <dbReference type="NCBI Taxonomy" id="1169540"/>
    <lineage>
        <taxon>Eukaryota</taxon>
        <taxon>Sar</taxon>
        <taxon>Alveolata</taxon>
        <taxon>Colpodellida</taxon>
        <taxon>Vitrellaceae</taxon>
        <taxon>Vitrella</taxon>
    </lineage>
</organism>
<dbReference type="Proteomes" id="UP000041254">
    <property type="component" value="Unassembled WGS sequence"/>
</dbReference>
<reference evidence="1 2" key="1">
    <citation type="submission" date="2014-11" db="EMBL/GenBank/DDBJ databases">
        <authorList>
            <person name="Zhu J."/>
            <person name="Qi W."/>
            <person name="Song R."/>
        </authorList>
    </citation>
    <scope>NUCLEOTIDE SEQUENCE [LARGE SCALE GENOMIC DNA]</scope>
</reference>
<dbReference type="VEuPathDB" id="CryptoDB:Vbra_4436"/>
<dbReference type="PhylomeDB" id="A0A0G4FH41"/>
<dbReference type="EMBL" id="CDMY01000437">
    <property type="protein sequence ID" value="CEM12826.1"/>
    <property type="molecule type" value="Genomic_DNA"/>
</dbReference>
<name>A0A0G4FH41_VITBC</name>